<feature type="domain" description="AB hydrolase-1" evidence="1">
    <location>
        <begin position="5"/>
        <end position="223"/>
    </location>
</feature>
<name>A0ABX7U4S4_STRCY</name>
<proteinExistence type="predicted"/>
<dbReference type="GO" id="GO:0016787">
    <property type="term" value="F:hydrolase activity"/>
    <property type="evidence" value="ECO:0007669"/>
    <property type="project" value="UniProtKB-KW"/>
</dbReference>
<dbReference type="Gene3D" id="3.40.50.1820">
    <property type="entry name" value="alpha/beta hydrolase"/>
    <property type="match status" value="1"/>
</dbReference>
<dbReference type="RefSeq" id="WP_208036162.1">
    <property type="nucleotide sequence ID" value="NZ_CP071839.1"/>
</dbReference>
<dbReference type="Pfam" id="PF12697">
    <property type="entry name" value="Abhydrolase_6"/>
    <property type="match status" value="1"/>
</dbReference>
<keyword evidence="2" id="KW-0378">Hydrolase</keyword>
<gene>
    <name evidence="2" type="ORF">S1361_36710</name>
</gene>
<dbReference type="EMBL" id="CP071839">
    <property type="protein sequence ID" value="QTE02934.1"/>
    <property type="molecule type" value="Genomic_DNA"/>
</dbReference>
<keyword evidence="3" id="KW-1185">Reference proteome</keyword>
<dbReference type="InterPro" id="IPR052897">
    <property type="entry name" value="Sec-Metab_Biosynth_Hydrolase"/>
</dbReference>
<dbReference type="PANTHER" id="PTHR37017">
    <property type="entry name" value="AB HYDROLASE-1 DOMAIN-CONTAINING PROTEIN-RELATED"/>
    <property type="match status" value="1"/>
</dbReference>
<evidence type="ECO:0000313" key="2">
    <source>
        <dbReference type="EMBL" id="QTE02934.1"/>
    </source>
</evidence>
<protein>
    <submittedName>
        <fullName evidence="2">Alpha/beta hydrolase family protein</fullName>
    </submittedName>
</protein>
<dbReference type="InterPro" id="IPR000073">
    <property type="entry name" value="AB_hydrolase_1"/>
</dbReference>
<dbReference type="Proteomes" id="UP000663908">
    <property type="component" value="Chromosome"/>
</dbReference>
<dbReference type="PANTHER" id="PTHR37017:SF11">
    <property type="entry name" value="ESTERASE_LIPASE_THIOESTERASE DOMAIN-CONTAINING PROTEIN"/>
    <property type="match status" value="1"/>
</dbReference>
<evidence type="ECO:0000259" key="1">
    <source>
        <dbReference type="Pfam" id="PF12697"/>
    </source>
</evidence>
<organism evidence="2 3">
    <name type="scientific">Streptomyces cyanogenus</name>
    <dbReference type="NCBI Taxonomy" id="80860"/>
    <lineage>
        <taxon>Bacteria</taxon>
        <taxon>Bacillati</taxon>
        <taxon>Actinomycetota</taxon>
        <taxon>Actinomycetes</taxon>
        <taxon>Kitasatosporales</taxon>
        <taxon>Streptomycetaceae</taxon>
        <taxon>Streptomyces</taxon>
    </lineage>
</organism>
<dbReference type="SUPFAM" id="SSF53474">
    <property type="entry name" value="alpha/beta-Hydrolases"/>
    <property type="match status" value="1"/>
</dbReference>
<sequence length="241" mass="25484">MARCVLVAGAWLGSWAWDAVVPELRAAGHAVRALTLSGLAEKRGMPARLSTHVRDILGEVARPGVRDVVLVGHSYGGVPAAHAAGMIGDRLVRLVLVDAPVPADGASCVDRWPNGAAVEAAIRAHGGFWPPPDRACYAGQDLTDAQITWIMDRSTPHPGDTLTEPALLPRPLPRIPTTYVRCLLNGAGLDSEVAGLLTGGRWRLAELDTGHWPMFTRSRELAEILVREAAGRAAPAGDCGP</sequence>
<dbReference type="InterPro" id="IPR029058">
    <property type="entry name" value="AB_hydrolase_fold"/>
</dbReference>
<evidence type="ECO:0000313" key="3">
    <source>
        <dbReference type="Proteomes" id="UP000663908"/>
    </source>
</evidence>
<accession>A0ABX7U4S4</accession>
<reference evidence="2 3" key="1">
    <citation type="submission" date="2021-03" db="EMBL/GenBank/DDBJ databases">
        <title>Complete genome sequence of Streptomyces cyanogenus S136, producer of anticancer angucycline landomycin A.</title>
        <authorList>
            <person name="Hrab P."/>
            <person name="Ruckert C."/>
            <person name="Busche T."/>
            <person name="Ostash I."/>
            <person name="Kalinowski J."/>
            <person name="Fedorenko V."/>
            <person name="Yushchuk O."/>
            <person name="Ostash B."/>
        </authorList>
    </citation>
    <scope>NUCLEOTIDE SEQUENCE [LARGE SCALE GENOMIC DNA]</scope>
    <source>
        <strain evidence="2 3">S136</strain>
    </source>
</reference>